<accession>A0A813QUU6</accession>
<proteinExistence type="predicted"/>
<organism evidence="1 2">
    <name type="scientific">Brachionus calyciflorus</name>
    <dbReference type="NCBI Taxonomy" id="104777"/>
    <lineage>
        <taxon>Eukaryota</taxon>
        <taxon>Metazoa</taxon>
        <taxon>Spiralia</taxon>
        <taxon>Gnathifera</taxon>
        <taxon>Rotifera</taxon>
        <taxon>Eurotatoria</taxon>
        <taxon>Monogononta</taxon>
        <taxon>Pseudotrocha</taxon>
        <taxon>Ploima</taxon>
        <taxon>Brachionidae</taxon>
        <taxon>Brachionus</taxon>
    </lineage>
</organism>
<feature type="non-terminal residue" evidence="1">
    <location>
        <position position="1"/>
    </location>
</feature>
<gene>
    <name evidence="1" type="ORF">OXX778_LOCUS4977</name>
</gene>
<dbReference type="AlphaFoldDB" id="A0A813QUU6"/>
<evidence type="ECO:0000313" key="2">
    <source>
        <dbReference type="Proteomes" id="UP000663879"/>
    </source>
</evidence>
<evidence type="ECO:0000313" key="1">
    <source>
        <dbReference type="EMBL" id="CAF0771479.1"/>
    </source>
</evidence>
<dbReference type="Proteomes" id="UP000663879">
    <property type="component" value="Unassembled WGS sequence"/>
</dbReference>
<name>A0A813QUU6_9BILA</name>
<comment type="caution">
    <text evidence="1">The sequence shown here is derived from an EMBL/GenBank/DDBJ whole genome shotgun (WGS) entry which is preliminary data.</text>
</comment>
<dbReference type="EMBL" id="CAJNOC010000519">
    <property type="protein sequence ID" value="CAF0771479.1"/>
    <property type="molecule type" value="Genomic_DNA"/>
</dbReference>
<protein>
    <submittedName>
        <fullName evidence="1">Uncharacterized protein</fullName>
    </submittedName>
</protein>
<keyword evidence="2" id="KW-1185">Reference proteome</keyword>
<reference evidence="1" key="1">
    <citation type="submission" date="2021-02" db="EMBL/GenBank/DDBJ databases">
        <authorList>
            <person name="Nowell W R."/>
        </authorList>
    </citation>
    <scope>NUCLEOTIDE SEQUENCE</scope>
    <source>
        <strain evidence="1">Ploen Becks lab</strain>
    </source>
</reference>
<sequence>KNGRNGIESNKRGVSDLEFFDFYTMH</sequence>